<name>A0A2V0PMH6_9CHLO</name>
<evidence type="ECO:0000313" key="3">
    <source>
        <dbReference type="Proteomes" id="UP000247498"/>
    </source>
</evidence>
<feature type="non-terminal residue" evidence="2">
    <location>
        <position position="103"/>
    </location>
</feature>
<gene>
    <name evidence="2" type="ORF">Rsub_11292</name>
</gene>
<reference evidence="2 3" key="1">
    <citation type="journal article" date="2018" name="Sci. Rep.">
        <title>Raphidocelis subcapitata (=Pseudokirchneriella subcapitata) provides an insight into genome evolution and environmental adaptations in the Sphaeropleales.</title>
        <authorList>
            <person name="Suzuki S."/>
            <person name="Yamaguchi H."/>
            <person name="Nakajima N."/>
            <person name="Kawachi M."/>
        </authorList>
    </citation>
    <scope>NUCLEOTIDE SEQUENCE [LARGE SCALE GENOMIC DNA]</scope>
    <source>
        <strain evidence="2 3">NIES-35</strain>
    </source>
</reference>
<dbReference type="AlphaFoldDB" id="A0A2V0PMH6"/>
<organism evidence="2 3">
    <name type="scientific">Raphidocelis subcapitata</name>
    <dbReference type="NCBI Taxonomy" id="307507"/>
    <lineage>
        <taxon>Eukaryota</taxon>
        <taxon>Viridiplantae</taxon>
        <taxon>Chlorophyta</taxon>
        <taxon>core chlorophytes</taxon>
        <taxon>Chlorophyceae</taxon>
        <taxon>CS clade</taxon>
        <taxon>Sphaeropleales</taxon>
        <taxon>Selenastraceae</taxon>
        <taxon>Raphidocelis</taxon>
    </lineage>
</organism>
<dbReference type="Proteomes" id="UP000247498">
    <property type="component" value="Unassembled WGS sequence"/>
</dbReference>
<dbReference type="EMBL" id="BDRX01000129">
    <property type="protein sequence ID" value="GBF98567.1"/>
    <property type="molecule type" value="Genomic_DNA"/>
</dbReference>
<keyword evidence="3" id="KW-1185">Reference proteome</keyword>
<feature type="compositionally biased region" description="Gly residues" evidence="1">
    <location>
        <begin position="14"/>
        <end position="25"/>
    </location>
</feature>
<dbReference type="InParanoid" id="A0A2V0PMH6"/>
<protein>
    <submittedName>
        <fullName evidence="2">Uncharacterized protein</fullName>
    </submittedName>
</protein>
<comment type="caution">
    <text evidence="2">The sequence shown here is derived from an EMBL/GenBank/DDBJ whole genome shotgun (WGS) entry which is preliminary data.</text>
</comment>
<evidence type="ECO:0000313" key="2">
    <source>
        <dbReference type="EMBL" id="GBF98567.1"/>
    </source>
</evidence>
<feature type="region of interest" description="Disordered" evidence="1">
    <location>
        <begin position="1"/>
        <end position="25"/>
    </location>
</feature>
<proteinExistence type="predicted"/>
<sequence>MTPRARGPPRRRGPGGGGRGRGGGASSAAAVALVAAALLALAARAAAQPRTMPKQGAKSCGAVGQDCCPQCPPDTPLTACDMWSCNDGAACFQFANKQGLPPD</sequence>
<accession>A0A2V0PMH6</accession>
<evidence type="ECO:0000256" key="1">
    <source>
        <dbReference type="SAM" id="MobiDB-lite"/>
    </source>
</evidence>